<dbReference type="AlphaFoldDB" id="A0A2M8RUP7"/>
<dbReference type="Pfam" id="PF19905">
    <property type="entry name" value="DUF6378"/>
    <property type="match status" value="1"/>
</dbReference>
<comment type="caution">
    <text evidence="2">The sequence shown here is derived from an EMBL/GenBank/DDBJ whole genome shotgun (WGS) entry which is preliminary data.</text>
</comment>
<reference evidence="2 3" key="1">
    <citation type="submission" date="2017-11" db="EMBL/GenBank/DDBJ databases">
        <title>Reclassification of Bisgaard taxon 5 as Caviibacterium pharyngocola gen. nov., sp. nov.</title>
        <authorList>
            <person name="Christensen H."/>
        </authorList>
    </citation>
    <scope>NUCLEOTIDE SEQUENCE [LARGE SCALE GENOMIC DNA]</scope>
    <source>
        <strain evidence="2 3">7_3</strain>
    </source>
</reference>
<keyword evidence="3" id="KW-1185">Reference proteome</keyword>
<dbReference type="RefSeq" id="WP_100297038.1">
    <property type="nucleotide sequence ID" value="NZ_PHGZ01000018.1"/>
</dbReference>
<dbReference type="OrthoDB" id="9204702at2"/>
<dbReference type="EMBL" id="PHGZ01000018">
    <property type="protein sequence ID" value="PJG82601.1"/>
    <property type="molecule type" value="Genomic_DNA"/>
</dbReference>
<evidence type="ECO:0000313" key="2">
    <source>
        <dbReference type="EMBL" id="PJG82601.1"/>
    </source>
</evidence>
<gene>
    <name evidence="2" type="ORF">CVP04_08260</name>
</gene>
<accession>A0A2M8RUP7</accession>
<protein>
    <recommendedName>
        <fullName evidence="1">DUF6378 domain-containing protein</fullName>
    </recommendedName>
</protein>
<proteinExistence type="predicted"/>
<name>A0A2M8RUP7_9PAST</name>
<evidence type="ECO:0000259" key="1">
    <source>
        <dbReference type="Pfam" id="PF19905"/>
    </source>
</evidence>
<dbReference type="Proteomes" id="UP000230282">
    <property type="component" value="Unassembled WGS sequence"/>
</dbReference>
<organism evidence="2 3">
    <name type="scientific">Caviibacterium pharyngocola</name>
    <dbReference type="NCBI Taxonomy" id="28159"/>
    <lineage>
        <taxon>Bacteria</taxon>
        <taxon>Pseudomonadati</taxon>
        <taxon>Pseudomonadota</taxon>
        <taxon>Gammaproteobacteria</taxon>
        <taxon>Pasteurellales</taxon>
        <taxon>Pasteurellaceae</taxon>
        <taxon>Caviibacterium</taxon>
    </lineage>
</organism>
<dbReference type="InterPro" id="IPR045958">
    <property type="entry name" value="DUF6378"/>
</dbReference>
<sequence>MTTKTNEILNQWQSTYGEFDATAKVSQEIKSTIDKHSESLNARQREALEMIATKMARILTGDPVYKDNWQDIAGYALLGGDLYSSSSIEKGMIKGRLE</sequence>
<evidence type="ECO:0000313" key="3">
    <source>
        <dbReference type="Proteomes" id="UP000230282"/>
    </source>
</evidence>
<feature type="domain" description="DUF6378" evidence="1">
    <location>
        <begin position="8"/>
        <end position="82"/>
    </location>
</feature>